<evidence type="ECO:0000313" key="2">
    <source>
        <dbReference type="EMBL" id="VAW42664.1"/>
    </source>
</evidence>
<dbReference type="InterPro" id="IPR018777">
    <property type="entry name" value="Replication_initiator_prot_A"/>
</dbReference>
<accession>A0A3B0VR68</accession>
<organism evidence="1">
    <name type="scientific">hydrothermal vent metagenome</name>
    <dbReference type="NCBI Taxonomy" id="652676"/>
    <lineage>
        <taxon>unclassified sequences</taxon>
        <taxon>metagenomes</taxon>
        <taxon>ecological metagenomes</taxon>
    </lineage>
</organism>
<gene>
    <name evidence="1" type="ORF">MNBD_GAMMA01-1368</name>
    <name evidence="2" type="ORF">MNBD_GAMMA01-1395</name>
</gene>
<sequence length="338" mass="39046">MKPLLPERHPNRELFICDFGDVMPKSDIASMEHPLFTLSTKPDRNIRYYEHNGNSVTIAPSSHGLATIHDKDILIYCISQLMEGINRGEVPSRTVRLRAHDLLVSTNRQTSGEGYKRLKQAFERLRGTTISTDIKTNEQQYIDVFGIIDSAKTIVESPDTKRMVELEITLSEWLYNSIIGKEVLTISRDYFRLRKPLERRIYELARKHCGNQKQWKIGVKILHKKSGTSGNVREFRRMLKEIEKHNHLPNYSLSIDSESDNVIFNSKGHGDRRDSLGHNRPTLKTDTIEKAKKIIGRNFDVYALESDWLSMWEKSGKPTLQTPDGAFINFCKKRMENT</sequence>
<proteinExistence type="predicted"/>
<dbReference type="EMBL" id="UOEW01000369">
    <property type="protein sequence ID" value="VAW42664.1"/>
    <property type="molecule type" value="Genomic_DNA"/>
</dbReference>
<evidence type="ECO:0000313" key="1">
    <source>
        <dbReference type="EMBL" id="VAW42623.1"/>
    </source>
</evidence>
<name>A0A3B0VR68_9ZZZZ</name>
<dbReference type="AlphaFoldDB" id="A0A3B0VR68"/>
<protein>
    <submittedName>
        <fullName evidence="1">RepA</fullName>
    </submittedName>
</protein>
<dbReference type="EMBL" id="UOEW01000369">
    <property type="protein sequence ID" value="VAW42623.1"/>
    <property type="molecule type" value="Genomic_DNA"/>
</dbReference>
<dbReference type="Pfam" id="PF10134">
    <property type="entry name" value="RPA"/>
    <property type="match status" value="1"/>
</dbReference>
<reference evidence="1" key="1">
    <citation type="submission" date="2018-06" db="EMBL/GenBank/DDBJ databases">
        <authorList>
            <person name="Zhirakovskaya E."/>
        </authorList>
    </citation>
    <scope>NUCLEOTIDE SEQUENCE</scope>
</reference>